<proteinExistence type="predicted"/>
<evidence type="ECO:0000313" key="3">
    <source>
        <dbReference type="EMBL" id="VHO05882.1"/>
    </source>
</evidence>
<feature type="signal peptide" evidence="2">
    <location>
        <begin position="1"/>
        <end position="20"/>
    </location>
</feature>
<gene>
    <name evidence="3" type="ORF">BAL341_2965</name>
</gene>
<dbReference type="AlphaFoldDB" id="A0A486XUB1"/>
<keyword evidence="2" id="KW-0732">Signal</keyword>
<reference evidence="3" key="1">
    <citation type="submission" date="2019-04" db="EMBL/GenBank/DDBJ databases">
        <authorList>
            <person name="Brambilla D."/>
        </authorList>
    </citation>
    <scope>NUCLEOTIDE SEQUENCE</scope>
    <source>
        <strain evidence="3">BAL1</strain>
    </source>
</reference>
<dbReference type="EMBL" id="CAAJGR010000009">
    <property type="protein sequence ID" value="VHO05882.1"/>
    <property type="molecule type" value="Genomic_DNA"/>
</dbReference>
<evidence type="ECO:0000256" key="1">
    <source>
        <dbReference type="SAM" id="Coils"/>
    </source>
</evidence>
<keyword evidence="1" id="KW-0175">Coiled coil</keyword>
<evidence type="ECO:0008006" key="4">
    <source>
        <dbReference type="Google" id="ProtNLM"/>
    </source>
</evidence>
<evidence type="ECO:0000256" key="2">
    <source>
        <dbReference type="SAM" id="SignalP"/>
    </source>
</evidence>
<feature type="coiled-coil region" evidence="1">
    <location>
        <begin position="129"/>
        <end position="163"/>
    </location>
</feature>
<accession>A0A486XUB1</accession>
<name>A0A486XUB1_9GAMM</name>
<sequence>MKISAYYSMLILCLSIFLSADINAMQQQSSDAIERITVTGQRSEHHYKRQLELAQMDFIESYNALNTISNFSIDCHPRANIGSHIKKMECLPRYFNRELGYQAQAFMQGASGRNNSNAEYVSFITQNKKLKFEKHIAKLSQESAELQRKLEKVGQAKLAYEQRAQQK</sequence>
<feature type="chain" id="PRO_5019830308" description="ATPase involved in DNA repair" evidence="2">
    <location>
        <begin position="21"/>
        <end position="167"/>
    </location>
</feature>
<protein>
    <recommendedName>
        <fullName evidence="4">ATPase involved in DNA repair</fullName>
    </recommendedName>
</protein>
<organism evidence="3">
    <name type="scientific">Rheinheimera sp. BAL341</name>
    <dbReference type="NCBI Taxonomy" id="1708203"/>
    <lineage>
        <taxon>Bacteria</taxon>
        <taxon>Pseudomonadati</taxon>
        <taxon>Pseudomonadota</taxon>
        <taxon>Gammaproteobacteria</taxon>
        <taxon>Chromatiales</taxon>
        <taxon>Chromatiaceae</taxon>
        <taxon>Rheinheimera</taxon>
    </lineage>
</organism>